<evidence type="ECO:0000256" key="2">
    <source>
        <dbReference type="ARBA" id="ARBA00022963"/>
    </source>
</evidence>
<dbReference type="PANTHER" id="PTHR14226:SF29">
    <property type="entry name" value="NEUROPATHY TARGET ESTERASE SWS"/>
    <property type="match status" value="1"/>
</dbReference>
<feature type="short sequence motif" description="DGA/G" evidence="4">
    <location>
        <begin position="156"/>
        <end position="158"/>
    </location>
</feature>
<keyword evidence="1 4" id="KW-0378">Hydrolase</keyword>
<dbReference type="InterPro" id="IPR016035">
    <property type="entry name" value="Acyl_Trfase/lysoPLipase"/>
</dbReference>
<dbReference type="InterPro" id="IPR050301">
    <property type="entry name" value="NTE"/>
</dbReference>
<dbReference type="Pfam" id="PF01734">
    <property type="entry name" value="Patatin"/>
    <property type="match status" value="1"/>
</dbReference>
<dbReference type="SUPFAM" id="SSF52151">
    <property type="entry name" value="FabD/lysophospholipase-like"/>
    <property type="match status" value="1"/>
</dbReference>
<keyword evidence="6" id="KW-0645">Protease</keyword>
<dbReference type="GO" id="GO:0006508">
    <property type="term" value="P:proteolysis"/>
    <property type="evidence" value="ECO:0007669"/>
    <property type="project" value="UniProtKB-KW"/>
</dbReference>
<accession>B5Y9Z7</accession>
<dbReference type="HOGENOM" id="CLU_047251_0_1_9"/>
<dbReference type="InterPro" id="IPR002641">
    <property type="entry name" value="PNPLA_dom"/>
</dbReference>
<reference evidence="7" key="1">
    <citation type="submission" date="2008-08" db="EMBL/GenBank/DDBJ databases">
        <title>The complete genome sequence of Coprothermobacter proteolyticus strain ATCC 5245 / DSM 5265 / BT.</title>
        <authorList>
            <person name="Dodson R.J."/>
            <person name="Durkin A.S."/>
            <person name="Wu M."/>
            <person name="Eisen J."/>
            <person name="Sutton G."/>
        </authorList>
    </citation>
    <scope>NUCLEOTIDE SEQUENCE [LARGE SCALE GENOMIC DNA]</scope>
    <source>
        <strain evidence="7">ATCC 35245 / DSM 5265 / OCM 4 / BT</strain>
    </source>
</reference>
<dbReference type="Proteomes" id="UP000001732">
    <property type="component" value="Chromosome"/>
</dbReference>
<evidence type="ECO:0000313" key="6">
    <source>
        <dbReference type="EMBL" id="ACI17708.1"/>
    </source>
</evidence>
<protein>
    <submittedName>
        <fullName evidence="6">Serine protease</fullName>
        <ecNumber evidence="6">3.4.21.-</ecNumber>
    </submittedName>
</protein>
<evidence type="ECO:0000256" key="3">
    <source>
        <dbReference type="ARBA" id="ARBA00023098"/>
    </source>
</evidence>
<dbReference type="eggNOG" id="COG1752">
    <property type="taxonomic scope" value="Bacteria"/>
</dbReference>
<feature type="short sequence motif" description="GXSXG" evidence="4">
    <location>
        <begin position="40"/>
        <end position="44"/>
    </location>
</feature>
<dbReference type="PANTHER" id="PTHR14226">
    <property type="entry name" value="NEUROPATHY TARGET ESTERASE/SWISS CHEESE D.MELANOGASTER"/>
    <property type="match status" value="1"/>
</dbReference>
<dbReference type="GO" id="GO:0008233">
    <property type="term" value="F:peptidase activity"/>
    <property type="evidence" value="ECO:0007669"/>
    <property type="project" value="UniProtKB-KW"/>
</dbReference>
<proteinExistence type="predicted"/>
<dbReference type="RefSeq" id="WP_012544360.1">
    <property type="nucleotide sequence ID" value="NC_011295.1"/>
</dbReference>
<dbReference type="STRING" id="309798.COPRO5265_1293"/>
<evidence type="ECO:0000256" key="4">
    <source>
        <dbReference type="PROSITE-ProRule" id="PRU01161"/>
    </source>
</evidence>
<dbReference type="AlphaFoldDB" id="B5Y9Z7"/>
<dbReference type="EC" id="3.4.21.-" evidence="6"/>
<keyword evidence="2 4" id="KW-0442">Lipid degradation</keyword>
<evidence type="ECO:0000256" key="1">
    <source>
        <dbReference type="ARBA" id="ARBA00022801"/>
    </source>
</evidence>
<feature type="active site" description="Proton acceptor" evidence="4">
    <location>
        <position position="156"/>
    </location>
</feature>
<keyword evidence="7" id="KW-1185">Reference proteome</keyword>
<feature type="domain" description="PNPLA" evidence="5">
    <location>
        <begin position="9"/>
        <end position="169"/>
    </location>
</feature>
<keyword evidence="3 4" id="KW-0443">Lipid metabolism</keyword>
<dbReference type="Gene3D" id="3.40.1090.10">
    <property type="entry name" value="Cytosolic phospholipase A2 catalytic domain"/>
    <property type="match status" value="1"/>
</dbReference>
<gene>
    <name evidence="6" type="ordered locus">COPRO5265_1293</name>
</gene>
<dbReference type="KEGG" id="cpo:COPRO5265_1293"/>
<dbReference type="PROSITE" id="PS51635">
    <property type="entry name" value="PNPLA"/>
    <property type="match status" value="1"/>
</dbReference>
<dbReference type="EMBL" id="CP001145">
    <property type="protein sequence ID" value="ACI17708.1"/>
    <property type="molecule type" value="Genomic_DNA"/>
</dbReference>
<organism evidence="6 7">
    <name type="scientific">Coprothermobacter proteolyticus (strain ATCC 35245 / DSM 5265 / OCM 4 / BT)</name>
    <dbReference type="NCBI Taxonomy" id="309798"/>
    <lineage>
        <taxon>Bacteria</taxon>
        <taxon>Pseudomonadati</taxon>
        <taxon>Coprothermobacterota</taxon>
        <taxon>Coprothermobacteria</taxon>
        <taxon>Coprothermobacterales</taxon>
        <taxon>Coprothermobacteraceae</taxon>
        <taxon>Coprothermobacter</taxon>
    </lineage>
</organism>
<name>B5Y9Z7_COPPD</name>
<dbReference type="GO" id="GO:0016042">
    <property type="term" value="P:lipid catabolic process"/>
    <property type="evidence" value="ECO:0007669"/>
    <property type="project" value="UniProtKB-UniRule"/>
</dbReference>
<evidence type="ECO:0000259" key="5">
    <source>
        <dbReference type="PROSITE" id="PS51635"/>
    </source>
</evidence>
<comment type="caution">
    <text evidence="4">Lacks conserved residue(s) required for the propagation of feature annotation.</text>
</comment>
<feature type="active site" description="Nucleophile" evidence="4">
    <location>
        <position position="42"/>
    </location>
</feature>
<sequence>MNSYKAIKLALGSGGYFGFAHIGVLKVLEREGIKVEAISGSSVGSIMAVLHAKGLSADEMEKASLEFAETLFTYRSWTSVISNHMSEEKMMKAVEDLIWVKDFSQLKIPTFICATDLVRFKTVWFSEGDLVTAVRASIAVPGVFPALEKDGVVLADGGILEPLPVDVFKSSDVPVVAVNLYSYDNYVAWELPRNRVKKPVATLMRTSDAMLWATAQRQKEFWFITIEPDLSCANDESLSVKERAAAMIKKGEEAAESALPELEKMFQRTLPKQEGV</sequence>
<evidence type="ECO:0000313" key="7">
    <source>
        <dbReference type="Proteomes" id="UP000001732"/>
    </source>
</evidence>
<reference evidence="6 7" key="2">
    <citation type="journal article" date="2014" name="Genome Announc.">
        <title>Complete Genome Sequence of Coprothermobacter proteolyticus DSM 5265.</title>
        <authorList>
            <person name="Alexiev A."/>
            <person name="Coil D.A."/>
            <person name="Badger J.H."/>
            <person name="Enticknap J."/>
            <person name="Ward N."/>
            <person name="Robb F.T."/>
            <person name="Eisen J.A."/>
        </authorList>
    </citation>
    <scope>NUCLEOTIDE SEQUENCE [LARGE SCALE GENOMIC DNA]</scope>
    <source>
        <strain evidence="7">ATCC 35245 / DSM 5265 / OCM 4 / BT</strain>
    </source>
</reference>
<dbReference type="OrthoDB" id="9770965at2"/>